<feature type="region of interest" description="Disordered" evidence="3">
    <location>
        <begin position="759"/>
        <end position="781"/>
    </location>
</feature>
<dbReference type="SUPFAM" id="SSF48425">
    <property type="entry name" value="Sec7 domain"/>
    <property type="match status" value="1"/>
</dbReference>
<dbReference type="PROSITE" id="PS50190">
    <property type="entry name" value="SEC7"/>
    <property type="match status" value="1"/>
</dbReference>
<evidence type="ECO:0000259" key="4">
    <source>
        <dbReference type="PROSITE" id="PS50190"/>
    </source>
</evidence>
<evidence type="ECO:0000256" key="2">
    <source>
        <dbReference type="ARBA" id="ARBA00022490"/>
    </source>
</evidence>
<dbReference type="InterPro" id="IPR046455">
    <property type="entry name" value="Sec7/BIG1-like_C"/>
</dbReference>
<dbReference type="GO" id="GO:0032012">
    <property type="term" value="P:regulation of ARF protein signal transduction"/>
    <property type="evidence" value="ECO:0007669"/>
    <property type="project" value="InterPro"/>
</dbReference>
<dbReference type="GO" id="GO:0005085">
    <property type="term" value="F:guanyl-nucleotide exchange factor activity"/>
    <property type="evidence" value="ECO:0007669"/>
    <property type="project" value="InterPro"/>
</dbReference>
<evidence type="ECO:0000313" key="6">
    <source>
        <dbReference type="Proteomes" id="UP001165063"/>
    </source>
</evidence>
<dbReference type="SMART" id="SM00222">
    <property type="entry name" value="Sec7"/>
    <property type="match status" value="1"/>
</dbReference>
<name>A0A9W6YSR4_AMBMO</name>
<feature type="domain" description="SEC7" evidence="4">
    <location>
        <begin position="1"/>
        <end position="79"/>
    </location>
</feature>
<dbReference type="OrthoDB" id="18431at2759"/>
<dbReference type="InterPro" id="IPR023394">
    <property type="entry name" value="Sec7_C_sf"/>
</dbReference>
<sequence>MLKFAEKYVTDNPDTVFANAEAVYILSYSVIMLNTDQHNNQVKNPMTLDGFIANNRGINDGGDFPVEFLQEIYAEIQNDEIKLSSEQHAFLISKNFPVQSAGLFGGKDLTKEAYLKASKEMASKTEQAVRGLRRSAGRNSTVVFYSAVANNTAEYVKSIFENIWMSVLAGLTAPYREYDDEDTAKVLLEGIKISIHISCTFGLADARTSFIRALVQFCNFNNLEELKMKNVAAIFVLLEVGVDEQNHLSHSWKDVLIALSQIERLMLLAQGHDSGVVPDLLNARLANRNSLESARSPQSTSFFGFGKKQTISEQAFQHHVNQKLPFEIVSQINFTEMEVAIDRVFSKSCDIEGDGIFDLVAALSSVARVEIESSGQSAQPRMFSLQKLVDVCYANMGRIRVQWSALWAVMNEKFNEFGCHSNPAISFFAINSLRQLSEGFFNIEELSHFKFQDNFLKPFNFIIANNPNLQVKELVLDSTKAMIQKKSDSIKSGWTTLIQVLTTAASENSELIVAKGFDITKMIGRDHFGNIFKQEGYEPLVVCLTEYAKNVKFQKISLQALQSMKKIQKTVTLRTAEDLDETTLTQLWFPLLFGYHDVAMEGDDLEVRSKALNYMFDALVENGAHFKGELWDKTCKELLFPMFEVLNKRWQVSSTQDDMSVWLSTTLIQALRNMIGLFGYYFDELSRMLDGYLNLLVSCICQDNETISKIGISCLKDIVIHNITKFGPKHWEKIDDAFAQLFKLTTANELFLADPLRKQQNGDTADEPRAVQEDSDEDEEILDGTSTAIDESIEQNDEKSTIVIKCVLQLHMIQILSELFETDAFYDNIPVKDMLKLTKLLEQSYKFSKQFNEDYNLRVRIWNSGVIDRLPNLLKQETASSGVFISMLFRLYCDTEKVDNSTRKTITETLVPLCVSILQRFVSLDEMEQSRNIQSWRPVIIEILQVCARFDKGDFEQSCPDVYQLIIALFDKSLTDDMRVAMKEFFHRVGEIYVGEGSD</sequence>
<dbReference type="Pfam" id="PF01369">
    <property type="entry name" value="Sec7"/>
    <property type="match status" value="1"/>
</dbReference>
<keyword evidence="2" id="KW-0963">Cytoplasm</keyword>
<keyword evidence="6" id="KW-1185">Reference proteome</keyword>
<dbReference type="EMBL" id="BSXU01000473">
    <property type="protein sequence ID" value="GMG20807.1"/>
    <property type="molecule type" value="Genomic_DNA"/>
</dbReference>
<accession>A0A9W6YSR4</accession>
<dbReference type="SUPFAM" id="SSF48371">
    <property type="entry name" value="ARM repeat"/>
    <property type="match status" value="1"/>
</dbReference>
<comment type="caution">
    <text evidence="5">The sequence shown here is derived from an EMBL/GenBank/DDBJ whole genome shotgun (WGS) entry which is preliminary data.</text>
</comment>
<dbReference type="PANTHER" id="PTHR10663:SF375">
    <property type="entry name" value="LD29171P"/>
    <property type="match status" value="1"/>
</dbReference>
<gene>
    <name evidence="5" type="ORF">Amon01_000150900</name>
</gene>
<dbReference type="GO" id="GO:0005737">
    <property type="term" value="C:cytoplasm"/>
    <property type="evidence" value="ECO:0007669"/>
    <property type="project" value="UniProtKB-SubCell"/>
</dbReference>
<dbReference type="Pfam" id="PF09324">
    <property type="entry name" value="Sec7-like_HDS"/>
    <property type="match status" value="1"/>
</dbReference>
<dbReference type="Proteomes" id="UP001165063">
    <property type="component" value="Unassembled WGS sequence"/>
</dbReference>
<dbReference type="InterPro" id="IPR015403">
    <property type="entry name" value="Mon2/Sec7/BIG1-like_HDS"/>
</dbReference>
<protein>
    <submittedName>
        <fullName evidence="5">Unnamed protein product</fullName>
    </submittedName>
</protein>
<comment type="subcellular location">
    <subcellularLocation>
        <location evidence="1">Cytoplasm</location>
    </subcellularLocation>
</comment>
<dbReference type="Pfam" id="PF20252">
    <property type="entry name" value="BIG2_C"/>
    <property type="match status" value="1"/>
</dbReference>
<evidence type="ECO:0000256" key="1">
    <source>
        <dbReference type="ARBA" id="ARBA00004496"/>
    </source>
</evidence>
<evidence type="ECO:0000256" key="3">
    <source>
        <dbReference type="SAM" id="MobiDB-lite"/>
    </source>
</evidence>
<dbReference type="InterPro" id="IPR000904">
    <property type="entry name" value="Sec7_dom"/>
</dbReference>
<dbReference type="Gene3D" id="1.10.1000.11">
    <property type="entry name" value="Arf Nucleotide-binding Site Opener,domain 2"/>
    <property type="match status" value="1"/>
</dbReference>
<organism evidence="5 6">
    <name type="scientific">Ambrosiozyma monospora</name>
    <name type="common">Yeast</name>
    <name type="synonym">Endomycopsis monosporus</name>
    <dbReference type="NCBI Taxonomy" id="43982"/>
    <lineage>
        <taxon>Eukaryota</taxon>
        <taxon>Fungi</taxon>
        <taxon>Dikarya</taxon>
        <taxon>Ascomycota</taxon>
        <taxon>Saccharomycotina</taxon>
        <taxon>Pichiomycetes</taxon>
        <taxon>Pichiales</taxon>
        <taxon>Pichiaceae</taxon>
        <taxon>Ambrosiozyma</taxon>
    </lineage>
</organism>
<evidence type="ECO:0000313" key="5">
    <source>
        <dbReference type="EMBL" id="GMG20807.1"/>
    </source>
</evidence>
<dbReference type="PANTHER" id="PTHR10663">
    <property type="entry name" value="GUANYL-NUCLEOTIDE EXCHANGE FACTOR"/>
    <property type="match status" value="1"/>
</dbReference>
<proteinExistence type="predicted"/>
<dbReference type="InterPro" id="IPR016024">
    <property type="entry name" value="ARM-type_fold"/>
</dbReference>
<dbReference type="AlphaFoldDB" id="A0A9W6YSR4"/>
<reference evidence="5" key="1">
    <citation type="submission" date="2023-04" db="EMBL/GenBank/DDBJ databases">
        <title>Ambrosiozyma monospora NBRC 1965.</title>
        <authorList>
            <person name="Ichikawa N."/>
            <person name="Sato H."/>
            <person name="Tonouchi N."/>
        </authorList>
    </citation>
    <scope>NUCLEOTIDE SEQUENCE</scope>
    <source>
        <strain evidence="5">NBRC 1965</strain>
    </source>
</reference>
<dbReference type="InterPro" id="IPR035999">
    <property type="entry name" value="Sec7_dom_sf"/>
</dbReference>